<dbReference type="Proteomes" id="UP000236726">
    <property type="component" value="Unassembled WGS sequence"/>
</dbReference>
<evidence type="ECO:0000313" key="2">
    <source>
        <dbReference type="Proteomes" id="UP000236726"/>
    </source>
</evidence>
<keyword evidence="2" id="KW-1185">Reference proteome</keyword>
<gene>
    <name evidence="1" type="ORF">SAMN05216537_11919</name>
</gene>
<accession>A0A1H5WW95</accession>
<dbReference type="RefSeq" id="WP_103953448.1">
    <property type="nucleotide sequence ID" value="NZ_FNUL01000019.1"/>
</dbReference>
<sequence>MNNLFLTTNSFDLDTKMFDNQVALMVFLSRFGILTIEQIKCSYPKSVLTYATLKQDFLDFIFDAYDEREISELYDRGIALYNLLSSEKSKKLNQASYCNSLLIAM</sequence>
<dbReference type="EMBL" id="FNUL01000019">
    <property type="protein sequence ID" value="SEG03782.1"/>
    <property type="molecule type" value="Genomic_DNA"/>
</dbReference>
<protein>
    <submittedName>
        <fullName evidence="1">Uncharacterized protein</fullName>
    </submittedName>
</protein>
<name>A0A1H5WW95_9FIRM</name>
<evidence type="ECO:0000313" key="1">
    <source>
        <dbReference type="EMBL" id="SEG03782.1"/>
    </source>
</evidence>
<dbReference type="AlphaFoldDB" id="A0A1H5WW95"/>
<proteinExistence type="predicted"/>
<reference evidence="1 2" key="1">
    <citation type="submission" date="2016-10" db="EMBL/GenBank/DDBJ databases">
        <authorList>
            <person name="de Groot N.N."/>
        </authorList>
    </citation>
    <scope>NUCLEOTIDE SEQUENCE [LARGE SCALE GENOMIC DNA]</scope>
    <source>
        <strain evidence="1 2">D15d</strain>
    </source>
</reference>
<organism evidence="1 2">
    <name type="scientific">Lachnospira multipara</name>
    <dbReference type="NCBI Taxonomy" id="28051"/>
    <lineage>
        <taxon>Bacteria</taxon>
        <taxon>Bacillati</taxon>
        <taxon>Bacillota</taxon>
        <taxon>Clostridia</taxon>
        <taxon>Lachnospirales</taxon>
        <taxon>Lachnospiraceae</taxon>
        <taxon>Lachnospira</taxon>
    </lineage>
</organism>